<evidence type="ECO:0008006" key="4">
    <source>
        <dbReference type="Google" id="ProtNLM"/>
    </source>
</evidence>
<accession>C0QE30</accession>
<evidence type="ECO:0000256" key="1">
    <source>
        <dbReference type="SAM" id="SignalP"/>
    </source>
</evidence>
<reference evidence="2 3" key="1">
    <citation type="journal article" date="2009" name="Environ. Microbiol.">
        <title>Genome sequence of Desulfobacterium autotrophicum HRM2, a marine sulfate reducer oxidizing organic carbon completely to carbon dioxide.</title>
        <authorList>
            <person name="Strittmatter A.W."/>
            <person name="Liesegang H."/>
            <person name="Rabus R."/>
            <person name="Decker I."/>
            <person name="Amann J."/>
            <person name="Andres S."/>
            <person name="Henne A."/>
            <person name="Fricke W.F."/>
            <person name="Martinez-Arias R."/>
            <person name="Bartels D."/>
            <person name="Goesmann A."/>
            <person name="Krause L."/>
            <person name="Puehler A."/>
            <person name="Klenk H.P."/>
            <person name="Richter M."/>
            <person name="Schuler M."/>
            <person name="Gloeckner F.O."/>
            <person name="Meyerdierks A."/>
            <person name="Gottschalk G."/>
            <person name="Amann R."/>
        </authorList>
    </citation>
    <scope>NUCLEOTIDE SEQUENCE [LARGE SCALE GENOMIC DNA]</scope>
    <source>
        <strain evidence="3">ATCC 43914 / DSM 3382 / HRM2</strain>
    </source>
</reference>
<dbReference type="HOGENOM" id="CLU_1851958_0_0_7"/>
<evidence type="ECO:0000313" key="3">
    <source>
        <dbReference type="Proteomes" id="UP000000442"/>
    </source>
</evidence>
<gene>
    <name evidence="2" type="ordered locus">HRM2_43950</name>
</gene>
<dbReference type="KEGG" id="dat:HRM2_43950"/>
<name>C0QE30_DESAH</name>
<keyword evidence="1" id="KW-0732">Signal</keyword>
<dbReference type="eggNOG" id="ENOG50331EN">
    <property type="taxonomic scope" value="Bacteria"/>
</dbReference>
<dbReference type="Proteomes" id="UP000000442">
    <property type="component" value="Chromosome"/>
</dbReference>
<dbReference type="OrthoDB" id="5421993at2"/>
<protein>
    <recommendedName>
        <fullName evidence="4">Lipoprotein</fullName>
    </recommendedName>
</protein>
<sequence>MTRNHGILFVVLSIFFLVSACGSDGSSEAKSIIKNQAAVTEDYVNGLANAKNADDVVGVIEQYTNGMKKLIPELQEFQKNYPEYKQGKLPGGMEADIKRMEEVSAKIPAAMMKVTQYMMDPRVQEAMTRMGNEMTNLNQ</sequence>
<dbReference type="RefSeq" id="WP_015906179.1">
    <property type="nucleotide sequence ID" value="NC_012108.1"/>
</dbReference>
<feature type="chain" id="PRO_5002902097" description="Lipoprotein" evidence="1">
    <location>
        <begin position="21"/>
        <end position="139"/>
    </location>
</feature>
<organism evidence="2 3">
    <name type="scientific">Desulforapulum autotrophicum (strain ATCC 43914 / DSM 3382 / VKM B-1955 / HRM2)</name>
    <name type="common">Desulfobacterium autotrophicum</name>
    <dbReference type="NCBI Taxonomy" id="177437"/>
    <lineage>
        <taxon>Bacteria</taxon>
        <taxon>Pseudomonadati</taxon>
        <taxon>Thermodesulfobacteriota</taxon>
        <taxon>Desulfobacteria</taxon>
        <taxon>Desulfobacterales</taxon>
        <taxon>Desulfobacteraceae</taxon>
        <taxon>Desulforapulum</taxon>
    </lineage>
</organism>
<dbReference type="PROSITE" id="PS51257">
    <property type="entry name" value="PROKAR_LIPOPROTEIN"/>
    <property type="match status" value="1"/>
</dbReference>
<evidence type="ECO:0000313" key="2">
    <source>
        <dbReference type="EMBL" id="ACN17451.1"/>
    </source>
</evidence>
<keyword evidence="3" id="KW-1185">Reference proteome</keyword>
<dbReference type="AlphaFoldDB" id="C0QE30"/>
<feature type="signal peptide" evidence="1">
    <location>
        <begin position="1"/>
        <end position="20"/>
    </location>
</feature>
<proteinExistence type="predicted"/>
<dbReference type="STRING" id="177437.HRM2_43950"/>
<dbReference type="EMBL" id="CP001087">
    <property type="protein sequence ID" value="ACN17451.1"/>
    <property type="molecule type" value="Genomic_DNA"/>
</dbReference>